<protein>
    <recommendedName>
        <fullName evidence="3">Reverse transcriptase zinc-binding domain-containing protein</fullName>
    </recommendedName>
</protein>
<organism evidence="1 2">
    <name type="scientific">Chenopodium quinoa</name>
    <name type="common">Quinoa</name>
    <dbReference type="NCBI Taxonomy" id="63459"/>
    <lineage>
        <taxon>Eukaryota</taxon>
        <taxon>Viridiplantae</taxon>
        <taxon>Streptophyta</taxon>
        <taxon>Embryophyta</taxon>
        <taxon>Tracheophyta</taxon>
        <taxon>Spermatophyta</taxon>
        <taxon>Magnoliopsida</taxon>
        <taxon>eudicotyledons</taxon>
        <taxon>Gunneridae</taxon>
        <taxon>Pentapetalae</taxon>
        <taxon>Caryophyllales</taxon>
        <taxon>Chenopodiaceae</taxon>
        <taxon>Chenopodioideae</taxon>
        <taxon>Atripliceae</taxon>
        <taxon>Chenopodium</taxon>
    </lineage>
</organism>
<dbReference type="Gramene" id="AUR62037840-RA">
    <property type="protein sequence ID" value="AUR62037840-RA:cds"/>
    <property type="gene ID" value="AUR62037840"/>
</dbReference>
<dbReference type="EnsemblPlants" id="AUR62037840-RA">
    <property type="protein sequence ID" value="AUR62037840-RA:cds"/>
    <property type="gene ID" value="AUR62037840"/>
</dbReference>
<dbReference type="PANTHER" id="PTHR33116">
    <property type="entry name" value="REVERSE TRANSCRIPTASE ZINC-BINDING DOMAIN-CONTAINING PROTEIN-RELATED-RELATED"/>
    <property type="match status" value="1"/>
</dbReference>
<dbReference type="PANTHER" id="PTHR33116:SF86">
    <property type="entry name" value="REVERSE TRANSCRIPTASE DOMAIN-CONTAINING PROTEIN"/>
    <property type="match status" value="1"/>
</dbReference>
<keyword evidence="2" id="KW-1185">Reference proteome</keyword>
<sequence>MALTLGHQQLCKAQRARQPNVVACSHPHGLPVARSSSLASEVCRLLLMKPSPAQQFQASFRHRTSVVRNLEPFMSVKASARKTSGSFDCYWEIKRAVFTGLKECIWMKLHGWEEILLSKPGKEVLIKSIIQAIPTYMMSIFRLPDGLIDDIHLMMARFWWGSTDLSRKLNWQRVGNGSDIKVWESAWLLGCSSVLVLTPLPNSDMSFRLCDLIDVDSMSWKVEAVQEYFWASHQAFILSIPLSIRCTRDVLYWWPLKTGEYNVKSEYWLGKRNPNTGLSHQGSDVWKIISSLKGPLKLCHFLWRAFQIWSVSDFAALVSQAPYSDFSPRFLWLASKVSSKELLTMASLIWVASGAVTR</sequence>
<dbReference type="Proteomes" id="UP000596660">
    <property type="component" value="Unplaced"/>
</dbReference>
<proteinExistence type="predicted"/>
<evidence type="ECO:0000313" key="1">
    <source>
        <dbReference type="EnsemblPlants" id="AUR62037840-RA:cds"/>
    </source>
</evidence>
<evidence type="ECO:0008006" key="3">
    <source>
        <dbReference type="Google" id="ProtNLM"/>
    </source>
</evidence>
<dbReference type="AlphaFoldDB" id="A0A803MZK0"/>
<accession>A0A803MZK0</accession>
<evidence type="ECO:0000313" key="2">
    <source>
        <dbReference type="Proteomes" id="UP000596660"/>
    </source>
</evidence>
<reference evidence="1" key="2">
    <citation type="submission" date="2021-03" db="UniProtKB">
        <authorList>
            <consortium name="EnsemblPlants"/>
        </authorList>
    </citation>
    <scope>IDENTIFICATION</scope>
</reference>
<name>A0A803MZK0_CHEQI</name>
<reference evidence="1" key="1">
    <citation type="journal article" date="2017" name="Nature">
        <title>The genome of Chenopodium quinoa.</title>
        <authorList>
            <person name="Jarvis D.E."/>
            <person name="Ho Y.S."/>
            <person name="Lightfoot D.J."/>
            <person name="Schmoeckel S.M."/>
            <person name="Li B."/>
            <person name="Borm T.J.A."/>
            <person name="Ohyanagi H."/>
            <person name="Mineta K."/>
            <person name="Michell C.T."/>
            <person name="Saber N."/>
            <person name="Kharbatia N.M."/>
            <person name="Rupper R.R."/>
            <person name="Sharp A.R."/>
            <person name="Dally N."/>
            <person name="Boughton B.A."/>
            <person name="Woo Y.H."/>
            <person name="Gao G."/>
            <person name="Schijlen E.G.W.M."/>
            <person name="Guo X."/>
            <person name="Momin A.A."/>
            <person name="Negrao S."/>
            <person name="Al-Babili S."/>
            <person name="Gehring C."/>
            <person name="Roessner U."/>
            <person name="Jung C."/>
            <person name="Murphy K."/>
            <person name="Arold S.T."/>
            <person name="Gojobori T."/>
            <person name="van der Linden C.G."/>
            <person name="van Loo E.N."/>
            <person name="Jellen E.N."/>
            <person name="Maughan P.J."/>
            <person name="Tester M."/>
        </authorList>
    </citation>
    <scope>NUCLEOTIDE SEQUENCE [LARGE SCALE GENOMIC DNA]</scope>
    <source>
        <strain evidence="1">cv. PI 614886</strain>
    </source>
</reference>